<reference evidence="1" key="1">
    <citation type="journal article" date="2022" name="Front. Genet.">
        <title>Chromosome-Scale Assembly of the Dendrobium nobile Genome Provides Insights Into the Molecular Mechanism of the Biosynthesis of the Medicinal Active Ingredient of Dendrobium.</title>
        <authorList>
            <person name="Xu Q."/>
            <person name="Niu S.-C."/>
            <person name="Li K.-L."/>
            <person name="Zheng P.-J."/>
            <person name="Zhang X.-J."/>
            <person name="Jia Y."/>
            <person name="Liu Y."/>
            <person name="Niu Y.-X."/>
            <person name="Yu L.-H."/>
            <person name="Chen D.-F."/>
            <person name="Zhang G.-Q."/>
        </authorList>
    </citation>
    <scope>NUCLEOTIDE SEQUENCE</scope>
    <source>
        <tissue evidence="1">Leaf</tissue>
    </source>
</reference>
<evidence type="ECO:0000313" key="1">
    <source>
        <dbReference type="EMBL" id="KAI0497881.1"/>
    </source>
</evidence>
<protein>
    <submittedName>
        <fullName evidence="1">Uncharacterized protein</fullName>
    </submittedName>
</protein>
<dbReference type="PANTHER" id="PTHR35687:SF1">
    <property type="entry name" value="OS07G0516700 PROTEIN"/>
    <property type="match status" value="1"/>
</dbReference>
<name>A0A8T3AP93_DENNO</name>
<organism evidence="1 2">
    <name type="scientific">Dendrobium nobile</name>
    <name type="common">Orchid</name>
    <dbReference type="NCBI Taxonomy" id="94219"/>
    <lineage>
        <taxon>Eukaryota</taxon>
        <taxon>Viridiplantae</taxon>
        <taxon>Streptophyta</taxon>
        <taxon>Embryophyta</taxon>
        <taxon>Tracheophyta</taxon>
        <taxon>Spermatophyta</taxon>
        <taxon>Magnoliopsida</taxon>
        <taxon>Liliopsida</taxon>
        <taxon>Asparagales</taxon>
        <taxon>Orchidaceae</taxon>
        <taxon>Epidendroideae</taxon>
        <taxon>Malaxideae</taxon>
        <taxon>Dendrobiinae</taxon>
        <taxon>Dendrobium</taxon>
    </lineage>
</organism>
<keyword evidence="2" id="KW-1185">Reference proteome</keyword>
<sequence>MAMNLLKNSGFSYSRLEKKDTEELQHRKVQFRIYKVLEKEECQQRKRTQTQLVVSKLRTKLGMRLRRMRKKILCFILCLRLCKSSSCGNSDSKARCRN</sequence>
<proteinExistence type="predicted"/>
<dbReference type="EMBL" id="JAGYWB010000015">
    <property type="protein sequence ID" value="KAI0497881.1"/>
    <property type="molecule type" value="Genomic_DNA"/>
</dbReference>
<dbReference type="AlphaFoldDB" id="A0A8T3AP93"/>
<dbReference type="OrthoDB" id="1909082at2759"/>
<gene>
    <name evidence="1" type="ORF">KFK09_021119</name>
</gene>
<dbReference type="PANTHER" id="PTHR35687">
    <property type="entry name" value="OS07G0516700 PROTEIN"/>
    <property type="match status" value="1"/>
</dbReference>
<evidence type="ECO:0000313" key="2">
    <source>
        <dbReference type="Proteomes" id="UP000829196"/>
    </source>
</evidence>
<comment type="caution">
    <text evidence="1">The sequence shown here is derived from an EMBL/GenBank/DDBJ whole genome shotgun (WGS) entry which is preliminary data.</text>
</comment>
<dbReference type="Proteomes" id="UP000829196">
    <property type="component" value="Unassembled WGS sequence"/>
</dbReference>
<accession>A0A8T3AP93</accession>